<evidence type="ECO:0000256" key="3">
    <source>
        <dbReference type="ARBA" id="ARBA00022827"/>
    </source>
</evidence>
<proteinExistence type="predicted"/>
<keyword evidence="3" id="KW-0274">FAD</keyword>
<reference evidence="6" key="1">
    <citation type="journal article" date="2021" name="PeerJ">
        <title>Extensive microbial diversity within the chicken gut microbiome revealed by metagenomics and culture.</title>
        <authorList>
            <person name="Gilroy R."/>
            <person name="Ravi A."/>
            <person name="Getino M."/>
            <person name="Pursley I."/>
            <person name="Horton D.L."/>
            <person name="Alikhan N.F."/>
            <person name="Baker D."/>
            <person name="Gharbi K."/>
            <person name="Hall N."/>
            <person name="Watson M."/>
            <person name="Adriaenssens E.M."/>
            <person name="Foster-Nyarko E."/>
            <person name="Jarju S."/>
            <person name="Secka A."/>
            <person name="Antonio M."/>
            <person name="Oren A."/>
            <person name="Chaudhuri R.R."/>
            <person name="La Ragione R."/>
            <person name="Hildebrand F."/>
            <person name="Pallen M.J."/>
        </authorList>
    </citation>
    <scope>NUCLEOTIDE SEQUENCE</scope>
    <source>
        <strain evidence="6">CHK179-28034</strain>
    </source>
</reference>
<dbReference type="PANTHER" id="PTHR42887">
    <property type="entry name" value="OS12G0638800 PROTEIN"/>
    <property type="match status" value="1"/>
</dbReference>
<evidence type="ECO:0000256" key="1">
    <source>
        <dbReference type="ARBA" id="ARBA00001974"/>
    </source>
</evidence>
<dbReference type="InterPro" id="IPR023166">
    <property type="entry name" value="BaiN-like_dom_sf"/>
</dbReference>
<reference evidence="6" key="2">
    <citation type="submission" date="2021-04" db="EMBL/GenBank/DDBJ databases">
        <authorList>
            <person name="Gilroy R."/>
        </authorList>
    </citation>
    <scope>NUCLEOTIDE SEQUENCE</scope>
    <source>
        <strain evidence="6">CHK179-28034</strain>
    </source>
</reference>
<dbReference type="Proteomes" id="UP000824049">
    <property type="component" value="Unassembled WGS sequence"/>
</dbReference>
<dbReference type="NCBIfam" id="TIGR00275">
    <property type="entry name" value="aminoacetone oxidase family FAD-binding enzyme"/>
    <property type="match status" value="1"/>
</dbReference>
<protein>
    <submittedName>
        <fullName evidence="6">NAD(P)/FAD-dependent oxidoreductase</fullName>
    </submittedName>
</protein>
<dbReference type="PANTHER" id="PTHR42887:SF2">
    <property type="entry name" value="OS12G0638800 PROTEIN"/>
    <property type="match status" value="1"/>
</dbReference>
<dbReference type="Gene3D" id="3.50.50.60">
    <property type="entry name" value="FAD/NAD(P)-binding domain"/>
    <property type="match status" value="1"/>
</dbReference>
<dbReference type="Pfam" id="PF22780">
    <property type="entry name" value="HI0933_like_1st"/>
    <property type="match status" value="1"/>
</dbReference>
<dbReference type="SUPFAM" id="SSF51905">
    <property type="entry name" value="FAD/NAD(P)-binding domain"/>
    <property type="match status" value="1"/>
</dbReference>
<evidence type="ECO:0000313" key="7">
    <source>
        <dbReference type="Proteomes" id="UP000824049"/>
    </source>
</evidence>
<dbReference type="InterPro" id="IPR055178">
    <property type="entry name" value="RsdA/BaiN/AoA(So)-like_dom"/>
</dbReference>
<feature type="domain" description="RsdA/BaiN/AoA(So)-like Rossmann fold-like" evidence="4">
    <location>
        <begin position="3"/>
        <end position="412"/>
    </location>
</feature>
<accession>A0A9D2EJ68</accession>
<name>A0A9D2EJ68_9FIRM</name>
<evidence type="ECO:0000259" key="4">
    <source>
        <dbReference type="Pfam" id="PF03486"/>
    </source>
</evidence>
<dbReference type="SUPFAM" id="SSF160996">
    <property type="entry name" value="HI0933 insert domain-like"/>
    <property type="match status" value="1"/>
</dbReference>
<evidence type="ECO:0000256" key="2">
    <source>
        <dbReference type="ARBA" id="ARBA00022630"/>
    </source>
</evidence>
<comment type="caution">
    <text evidence="6">The sequence shown here is derived from an EMBL/GenBank/DDBJ whole genome shotgun (WGS) entry which is preliminary data.</text>
</comment>
<dbReference type="EMBL" id="DXBR01000010">
    <property type="protein sequence ID" value="HIZ38478.1"/>
    <property type="molecule type" value="Genomic_DNA"/>
</dbReference>
<dbReference type="Pfam" id="PF03486">
    <property type="entry name" value="HI0933_like"/>
    <property type="match status" value="1"/>
</dbReference>
<dbReference type="InterPro" id="IPR057661">
    <property type="entry name" value="RsdA/BaiN/AoA(So)_Rossmann"/>
</dbReference>
<dbReference type="AlphaFoldDB" id="A0A9D2EJ68"/>
<feature type="domain" description="RsdA/BaiN/AoA(So)-like insert" evidence="5">
    <location>
        <begin position="195"/>
        <end position="360"/>
    </location>
</feature>
<sequence>MKKVIIIGGGAAGMMAAISASGEGKRVILLERNEKLGKKLFITGKGRCNITNACGAEEFLSHVATNSRFLYSSFSRFNNDDMIRLLNDAGLKTKVERGQRVFPQSDHSSDVIGTLKRLCDRNGVQIHYHTKVEKILLHHDAGNASFAGVQLSDGKTIEGDSLILAAGGCSYTSTGSDGDGYRLARSVGHSIKPPYPSLVPFIMKENWCRELMGLTLKNVSIRVKQQKKVIYEGFGEFLFTHFGVSGPLVLTASTCLGKYQKALEDGKLTLILDLKPSLTAEQLEKRYLREFDIYRNKNISNVIERMLPRKMVPVFLREAGVPEDKKVRDITKKERRRMIEIMKGLEMHIAGVRGFEEAIVTRGGVSVKEVSPTTMESKLVKNIFFAGEILDVDAVTGGFNLQIAWSTGYTAGFFA</sequence>
<evidence type="ECO:0000259" key="5">
    <source>
        <dbReference type="Pfam" id="PF22780"/>
    </source>
</evidence>
<comment type="cofactor">
    <cofactor evidence="1">
        <name>FAD</name>
        <dbReference type="ChEBI" id="CHEBI:57692"/>
    </cofactor>
</comment>
<dbReference type="InterPro" id="IPR004792">
    <property type="entry name" value="BaiN-like"/>
</dbReference>
<keyword evidence="2" id="KW-0285">Flavoprotein</keyword>
<dbReference type="Gene3D" id="1.10.8.260">
    <property type="entry name" value="HI0933 insert domain-like"/>
    <property type="match status" value="1"/>
</dbReference>
<evidence type="ECO:0000313" key="6">
    <source>
        <dbReference type="EMBL" id="HIZ38478.1"/>
    </source>
</evidence>
<gene>
    <name evidence="6" type="ORF">H9968_00925</name>
</gene>
<dbReference type="InterPro" id="IPR036188">
    <property type="entry name" value="FAD/NAD-bd_sf"/>
</dbReference>
<organism evidence="6 7">
    <name type="scientific">Candidatus Anaerobutyricum stercoris</name>
    <dbReference type="NCBI Taxonomy" id="2838457"/>
    <lineage>
        <taxon>Bacteria</taxon>
        <taxon>Bacillati</taxon>
        <taxon>Bacillota</taxon>
        <taxon>Clostridia</taxon>
        <taxon>Lachnospirales</taxon>
        <taxon>Lachnospiraceae</taxon>
        <taxon>Anaerobutyricum</taxon>
    </lineage>
</organism>
<dbReference type="Gene3D" id="2.40.30.10">
    <property type="entry name" value="Translation factors"/>
    <property type="match status" value="1"/>
</dbReference>